<gene>
    <name evidence="9" type="ORF">GTP77_17805</name>
</gene>
<evidence type="ECO:0000256" key="6">
    <source>
        <dbReference type="ARBA" id="ARBA00023136"/>
    </source>
</evidence>
<dbReference type="InterPro" id="IPR003362">
    <property type="entry name" value="Bact_transf"/>
</dbReference>
<evidence type="ECO:0000256" key="4">
    <source>
        <dbReference type="ARBA" id="ARBA00022692"/>
    </source>
</evidence>
<proteinExistence type="inferred from homology"/>
<dbReference type="GO" id="GO:0016780">
    <property type="term" value="F:phosphotransferase activity, for other substituted phosphate groups"/>
    <property type="evidence" value="ECO:0007669"/>
    <property type="project" value="TreeGrafter"/>
</dbReference>
<keyword evidence="10" id="KW-1185">Reference proteome</keyword>
<dbReference type="Pfam" id="PF02397">
    <property type="entry name" value="Bac_transf"/>
    <property type="match status" value="1"/>
</dbReference>
<feature type="transmembrane region" description="Helical" evidence="7">
    <location>
        <begin position="283"/>
        <end position="302"/>
    </location>
</feature>
<evidence type="ECO:0000256" key="3">
    <source>
        <dbReference type="ARBA" id="ARBA00022679"/>
    </source>
</evidence>
<dbReference type="InterPro" id="IPR017475">
    <property type="entry name" value="EPS_sugar_tfrase"/>
</dbReference>
<dbReference type="InterPro" id="IPR017464">
    <property type="entry name" value="Sugar_tfrase_EpsB_2"/>
</dbReference>
<dbReference type="PANTHER" id="PTHR30576">
    <property type="entry name" value="COLANIC BIOSYNTHESIS UDP-GLUCOSE LIPID CARRIER TRANSFERASE"/>
    <property type="match status" value="1"/>
</dbReference>
<organism evidence="9 10">
    <name type="scientific">Pseudoduganella aquatica</name>
    <dbReference type="NCBI Taxonomy" id="2660641"/>
    <lineage>
        <taxon>Bacteria</taxon>
        <taxon>Pseudomonadati</taxon>
        <taxon>Pseudomonadota</taxon>
        <taxon>Betaproteobacteria</taxon>
        <taxon>Burkholderiales</taxon>
        <taxon>Oxalobacteraceae</taxon>
        <taxon>Telluria group</taxon>
        <taxon>Pseudoduganella</taxon>
    </lineage>
</organism>
<accession>A0A7X4HDD4</accession>
<evidence type="ECO:0000256" key="5">
    <source>
        <dbReference type="ARBA" id="ARBA00022989"/>
    </source>
</evidence>
<dbReference type="EMBL" id="WWCU01000020">
    <property type="protein sequence ID" value="MYN09181.1"/>
    <property type="molecule type" value="Genomic_DNA"/>
</dbReference>
<keyword evidence="3 9" id="KW-0808">Transferase</keyword>
<feature type="transmembrane region" description="Helical" evidence="7">
    <location>
        <begin position="114"/>
        <end position="134"/>
    </location>
</feature>
<evidence type="ECO:0000313" key="10">
    <source>
        <dbReference type="Proteomes" id="UP000450676"/>
    </source>
</evidence>
<keyword evidence="6 7" id="KW-0472">Membrane</keyword>
<dbReference type="NCBIfam" id="TIGR03025">
    <property type="entry name" value="EPS_sugtrans"/>
    <property type="match status" value="1"/>
</dbReference>
<dbReference type="GO" id="GO:0016020">
    <property type="term" value="C:membrane"/>
    <property type="evidence" value="ECO:0007669"/>
    <property type="project" value="UniProtKB-SubCell"/>
</dbReference>
<comment type="subcellular location">
    <subcellularLocation>
        <location evidence="1">Membrane</location>
        <topology evidence="1">Multi-pass membrane protein</topology>
    </subcellularLocation>
</comment>
<feature type="transmembrane region" description="Helical" evidence="7">
    <location>
        <begin position="46"/>
        <end position="66"/>
    </location>
</feature>
<dbReference type="AlphaFoldDB" id="A0A7X4HDD4"/>
<sequence>MIRIFNHYVPRMAFILLLMEVALLLASAGLASLAEARHALHPGGGYWSALLFALLTVLSMGTLGMYQSDFRLHPGDALRQTLVRIVPALLLAFCLHNLLVHALPGLHAAQVGNWTFLMGGGAVLLTRLLLFSTVRTERMTERLILLGDGALAQECMELAVSKQGFQRFHIVGCVPVAGERRQVAASCLLPDLLPGGQSLLELARTHGAGEVVVSLGDRRGGAYPVRQLLECVLGGVRVVDASAFFEREACQIRIDTLQPSYLIFGGGFDQSFLRASVKRTFDLAASAAICVAALPVMLLAALCIAAEDGGPVFYQQERVGKDGRLFRVLKFRSMRSDAEGDGKPRWAAEDDPRVTRVGRWIRKLRIDELPQMLNVFRGEMSFVGPRPERAYFVERLGQDVPYYNVRHSIKPGVTGLAQVRYQYGASVNDAVRKLQYDLYYVKNNSLFLDLLILIDTVRVVLLGKGSR</sequence>
<name>A0A7X4HDD4_9BURK</name>
<dbReference type="PANTHER" id="PTHR30576:SF0">
    <property type="entry name" value="UNDECAPRENYL-PHOSPHATE N-ACETYLGALACTOSAMINYL 1-PHOSPHATE TRANSFERASE-RELATED"/>
    <property type="match status" value="1"/>
</dbReference>
<evidence type="ECO:0000256" key="2">
    <source>
        <dbReference type="ARBA" id="ARBA00006464"/>
    </source>
</evidence>
<evidence type="ECO:0000256" key="1">
    <source>
        <dbReference type="ARBA" id="ARBA00004141"/>
    </source>
</evidence>
<keyword evidence="4 7" id="KW-0812">Transmembrane</keyword>
<dbReference type="Proteomes" id="UP000450676">
    <property type="component" value="Unassembled WGS sequence"/>
</dbReference>
<evidence type="ECO:0000259" key="8">
    <source>
        <dbReference type="Pfam" id="PF02397"/>
    </source>
</evidence>
<keyword evidence="5 7" id="KW-1133">Transmembrane helix</keyword>
<protein>
    <submittedName>
        <fullName evidence="9">TIGR03013 family PEP-CTERM/XrtA system glycosyltransferase</fullName>
    </submittedName>
</protein>
<evidence type="ECO:0000313" key="9">
    <source>
        <dbReference type="EMBL" id="MYN09181.1"/>
    </source>
</evidence>
<feature type="transmembrane region" description="Helical" evidence="7">
    <location>
        <begin position="82"/>
        <end position="102"/>
    </location>
</feature>
<dbReference type="RefSeq" id="WP_161073479.1">
    <property type="nucleotide sequence ID" value="NZ_WWCU01000020.1"/>
</dbReference>
<comment type="similarity">
    <text evidence="2">Belongs to the bacterial sugar transferase family.</text>
</comment>
<evidence type="ECO:0000256" key="7">
    <source>
        <dbReference type="SAM" id="Phobius"/>
    </source>
</evidence>
<comment type="caution">
    <text evidence="9">The sequence shown here is derived from an EMBL/GenBank/DDBJ whole genome shotgun (WGS) entry which is preliminary data.</text>
</comment>
<feature type="domain" description="Bacterial sugar transferase" evidence="8">
    <location>
        <begin position="278"/>
        <end position="461"/>
    </location>
</feature>
<dbReference type="NCBIfam" id="TIGR03013">
    <property type="entry name" value="EpsB_2"/>
    <property type="match status" value="1"/>
</dbReference>
<reference evidence="9 10" key="1">
    <citation type="submission" date="2019-12" db="EMBL/GenBank/DDBJ databases">
        <title>Novel species isolated from a subtropical stream in China.</title>
        <authorList>
            <person name="Lu H."/>
        </authorList>
    </citation>
    <scope>NUCLEOTIDE SEQUENCE [LARGE SCALE GENOMIC DNA]</scope>
    <source>
        <strain evidence="9 10">FT127W</strain>
    </source>
</reference>